<dbReference type="AlphaFoldDB" id="A0A7C5WX78"/>
<dbReference type="InterPro" id="IPR019230">
    <property type="entry name" value="RNA_MeTrfase_C_dom"/>
</dbReference>
<proteinExistence type="predicted"/>
<accession>A0A7C5WX78</accession>
<gene>
    <name evidence="2" type="ORF">ENN04_00380</name>
</gene>
<evidence type="ECO:0000313" key="2">
    <source>
        <dbReference type="EMBL" id="HHO73088.1"/>
    </source>
</evidence>
<keyword evidence="2" id="KW-0808">Transferase</keyword>
<dbReference type="GO" id="GO:0008168">
    <property type="term" value="F:methyltransferase activity"/>
    <property type="evidence" value="ECO:0007669"/>
    <property type="project" value="UniProtKB-KW"/>
</dbReference>
<comment type="caution">
    <text evidence="2">The sequence shown here is derived from an EMBL/GenBank/DDBJ whole genome shotgun (WGS) entry which is preliminary data.</text>
</comment>
<dbReference type="InterPro" id="IPR029026">
    <property type="entry name" value="tRNA_m1G_MTases_N"/>
</dbReference>
<evidence type="ECO:0000259" key="1">
    <source>
        <dbReference type="Pfam" id="PF09936"/>
    </source>
</evidence>
<dbReference type="GO" id="GO:0032259">
    <property type="term" value="P:methylation"/>
    <property type="evidence" value="ECO:0007669"/>
    <property type="project" value="UniProtKB-KW"/>
</dbReference>
<dbReference type="EMBL" id="DSAC01000005">
    <property type="protein sequence ID" value="HHO73088.1"/>
    <property type="molecule type" value="Genomic_DNA"/>
</dbReference>
<organism evidence="2">
    <name type="scientific">Thermocrinis ruber</name>
    <dbReference type="NCBI Taxonomy" id="75906"/>
    <lineage>
        <taxon>Bacteria</taxon>
        <taxon>Pseudomonadati</taxon>
        <taxon>Aquificota</taxon>
        <taxon>Aquificia</taxon>
        <taxon>Aquificales</taxon>
        <taxon>Aquificaceae</taxon>
        <taxon>Thermocrinis</taxon>
    </lineage>
</organism>
<dbReference type="Gene3D" id="3.40.1280.10">
    <property type="match status" value="1"/>
</dbReference>
<sequence length="190" mass="22087">MLNHNVFIALLHFPAMDREGKTIITSFTTMDLHDIARPARAYEINTFYIVQPVDAQRAVIKKQIEYWSSEEGLKTNPTRAETVKLVQLAYNLEEVIEDIQNRRGKKPKLVGTDARTYPNTVSYEFLKREIEKRQEDFLILFGTGYGIPPDLMNTFDYILEPIYGARDWNHLSVRNACAIILDRLFSKNRC</sequence>
<dbReference type="CDD" id="cd18085">
    <property type="entry name" value="TM1570-like"/>
    <property type="match status" value="1"/>
</dbReference>
<name>A0A7C5WX78_9AQUI</name>
<protein>
    <submittedName>
        <fullName evidence="2">RNA methyltransferase</fullName>
    </submittedName>
</protein>
<keyword evidence="2" id="KW-0489">Methyltransferase</keyword>
<feature type="domain" description="tRNA (guanine-N(1)-)-methyltransferase C-terminal" evidence="1">
    <location>
        <begin position="5"/>
        <end position="185"/>
    </location>
</feature>
<dbReference type="Pfam" id="PF09936">
    <property type="entry name" value="Methyltrn_RNA_4"/>
    <property type="match status" value="1"/>
</dbReference>
<reference evidence="2" key="1">
    <citation type="journal article" date="2020" name="mSystems">
        <title>Genome- and Community-Level Interaction Insights into Carbon Utilization and Element Cycling Functions of Hydrothermarchaeota in Hydrothermal Sediment.</title>
        <authorList>
            <person name="Zhou Z."/>
            <person name="Liu Y."/>
            <person name="Xu W."/>
            <person name="Pan J."/>
            <person name="Luo Z.H."/>
            <person name="Li M."/>
        </authorList>
    </citation>
    <scope>NUCLEOTIDE SEQUENCE [LARGE SCALE GENOMIC DNA]</scope>
    <source>
        <strain evidence="2">SpSt-114</strain>
    </source>
</reference>